<dbReference type="EMBL" id="BMIB01000001">
    <property type="protein sequence ID" value="GGH60757.1"/>
    <property type="molecule type" value="Genomic_DNA"/>
</dbReference>
<dbReference type="InterPro" id="IPR049730">
    <property type="entry name" value="SNF2/RAD54-like_C"/>
</dbReference>
<accession>A0A917IRQ3</accession>
<evidence type="ECO:0000256" key="1">
    <source>
        <dbReference type="ARBA" id="ARBA00022801"/>
    </source>
</evidence>
<evidence type="ECO:0000313" key="4">
    <source>
        <dbReference type="EMBL" id="GGH60757.1"/>
    </source>
</evidence>
<evidence type="ECO:0000259" key="3">
    <source>
        <dbReference type="PROSITE" id="PS51194"/>
    </source>
</evidence>
<dbReference type="InterPro" id="IPR014001">
    <property type="entry name" value="Helicase_ATP-bd"/>
</dbReference>
<organism evidence="4 5">
    <name type="scientific">Filimonas zeae</name>
    <dbReference type="NCBI Taxonomy" id="1737353"/>
    <lineage>
        <taxon>Bacteria</taxon>
        <taxon>Pseudomonadati</taxon>
        <taxon>Bacteroidota</taxon>
        <taxon>Chitinophagia</taxon>
        <taxon>Chitinophagales</taxon>
        <taxon>Chitinophagaceae</taxon>
        <taxon>Filimonas</taxon>
    </lineage>
</organism>
<dbReference type="InterPro" id="IPR001650">
    <property type="entry name" value="Helicase_C-like"/>
</dbReference>
<dbReference type="GO" id="GO:0016787">
    <property type="term" value="F:hydrolase activity"/>
    <property type="evidence" value="ECO:0007669"/>
    <property type="project" value="UniProtKB-KW"/>
</dbReference>
<dbReference type="RefSeq" id="WP_188950773.1">
    <property type="nucleotide sequence ID" value="NZ_BMIB01000001.1"/>
</dbReference>
<dbReference type="Gene3D" id="3.40.50.10810">
    <property type="entry name" value="Tandem AAA-ATPase domain"/>
    <property type="match status" value="1"/>
</dbReference>
<feature type="domain" description="Helicase C-terminal" evidence="3">
    <location>
        <begin position="795"/>
        <end position="945"/>
    </location>
</feature>
<evidence type="ECO:0000259" key="2">
    <source>
        <dbReference type="PROSITE" id="PS51192"/>
    </source>
</evidence>
<name>A0A917IRQ3_9BACT</name>
<dbReference type="PROSITE" id="PS51194">
    <property type="entry name" value="HELICASE_CTER"/>
    <property type="match status" value="1"/>
</dbReference>
<dbReference type="PROSITE" id="PS51192">
    <property type="entry name" value="HELICASE_ATP_BIND_1"/>
    <property type="match status" value="1"/>
</dbReference>
<evidence type="ECO:0008006" key="6">
    <source>
        <dbReference type="Google" id="ProtNLM"/>
    </source>
</evidence>
<dbReference type="SMART" id="SM00490">
    <property type="entry name" value="HELICc"/>
    <property type="match status" value="1"/>
</dbReference>
<keyword evidence="1" id="KW-0378">Hydrolase</keyword>
<dbReference type="InterPro" id="IPR027417">
    <property type="entry name" value="P-loop_NTPase"/>
</dbReference>
<dbReference type="SMART" id="SM00487">
    <property type="entry name" value="DEXDc"/>
    <property type="match status" value="1"/>
</dbReference>
<keyword evidence="5" id="KW-1185">Reference proteome</keyword>
<dbReference type="InterPro" id="IPR000330">
    <property type="entry name" value="SNF2_N"/>
</dbReference>
<dbReference type="GO" id="GO:0005524">
    <property type="term" value="F:ATP binding"/>
    <property type="evidence" value="ECO:0007669"/>
    <property type="project" value="InterPro"/>
</dbReference>
<proteinExistence type="predicted"/>
<sequence length="958" mass="110819">MSVKQNDHKTVLLLSPHRLLTDCQQVVESLHIIKYDSSKVEYIACKTDQAEVKEYYAHLSKPAKDALPGFTREGIKELKEQLRERYKKLQPESDFDTFYQLAAVRRFQELFEPLKAQAAHVKWYHKVPIENDRFKTVACTFSGLRPMLQFEVSRNEENELELTGFVFVNGASEPLRLFKRNRFLLEKDNVYYLLTHTDYLTLQWLEQKPERMYNKTPQAFAQHILAKLEGDYTVRRNNLFSGDQVKVAPQNRIVLSEIHPSYLVMTPQWLYDDFVVEGAWKEMMEVTRDGKMFQVVRSKEPEDSFLQLLESLHESFAQQKNGYYHISFDEARKKQWFLKVYHRLLELDVQVVGMDMLQHFRYSSFKVATTATIVKEETNTVTLQMTVSFGKEEISLVELQKQLFIRQHLVLLKDTSLGVLDDEWLQRYSTLLRHGKVNKNQVTVSRWLAFCEQSATDETQVLKKVIPKPWWEKWEIWQKDEQLLYPVPEGVKATLRPYQQKGYEWLSLLAEAGAGACLADDMGLGKTLQTICFLARQSHLQEKAIHLIVCPSSLLYNWQQELKKFAPHLKSLVHYGNSRNTPLVLKKQHDVVITSYGTLRADIEELSTVSFAVVALDESHHIKNPSAQITRAVSRLQASFGIALSGTPVMNNTFDLYAQMNFLLPGMFGNREFFKREYADAIDRNRDEVRIKALHKLTAPFILRRTKQQVAGDLPPKTEMVMWCTMQPAQKALYDEVRESIKSSVFMDIEKEGLGKSTLALLQGMLRLRQLCNSPLLLPPQEQNNCTESIKTQLLMDELSNNLKDHKVLIFSQFASMLRLLADACKERGLEFYHFDGQTPPVQRAEMANAFQQPDNKVNIFLISLKAGNAGLNLTAADYVFLFDPWWNTAVQQQAIDRAHRIGQTKNVFAYKMICKDTIEERIIQLQEQKQQLAGALVTEEEGFVKSLTEEDVAYLFS</sequence>
<dbReference type="Gene3D" id="3.40.50.300">
    <property type="entry name" value="P-loop containing nucleotide triphosphate hydrolases"/>
    <property type="match status" value="1"/>
</dbReference>
<gene>
    <name evidence="4" type="ORF">GCM10011379_08960</name>
</gene>
<dbReference type="PANTHER" id="PTHR10799">
    <property type="entry name" value="SNF2/RAD54 HELICASE FAMILY"/>
    <property type="match status" value="1"/>
</dbReference>
<dbReference type="InterPro" id="IPR038718">
    <property type="entry name" value="SNF2-like_sf"/>
</dbReference>
<dbReference type="CDD" id="cd18793">
    <property type="entry name" value="SF2_C_SNF"/>
    <property type="match status" value="1"/>
</dbReference>
<dbReference type="Pfam" id="PF00176">
    <property type="entry name" value="SNF2-rel_dom"/>
    <property type="match status" value="1"/>
</dbReference>
<feature type="domain" description="Helicase ATP-binding" evidence="2">
    <location>
        <begin position="507"/>
        <end position="666"/>
    </location>
</feature>
<protein>
    <recommendedName>
        <fullName evidence="6">Superfamily II DNA or RNA helicase, SNF2 family</fullName>
    </recommendedName>
</protein>
<dbReference type="AlphaFoldDB" id="A0A917IRQ3"/>
<dbReference type="SUPFAM" id="SSF52540">
    <property type="entry name" value="P-loop containing nucleoside triphosphate hydrolases"/>
    <property type="match status" value="2"/>
</dbReference>
<dbReference type="Proteomes" id="UP000627292">
    <property type="component" value="Unassembled WGS sequence"/>
</dbReference>
<reference evidence="4" key="1">
    <citation type="journal article" date="2014" name="Int. J. Syst. Evol. Microbiol.">
        <title>Complete genome sequence of Corynebacterium casei LMG S-19264T (=DSM 44701T), isolated from a smear-ripened cheese.</title>
        <authorList>
            <consortium name="US DOE Joint Genome Institute (JGI-PGF)"/>
            <person name="Walter F."/>
            <person name="Albersmeier A."/>
            <person name="Kalinowski J."/>
            <person name="Ruckert C."/>
        </authorList>
    </citation>
    <scope>NUCLEOTIDE SEQUENCE</scope>
    <source>
        <strain evidence="4">CGMCC 1.15290</strain>
    </source>
</reference>
<comment type="caution">
    <text evidence="4">The sequence shown here is derived from an EMBL/GenBank/DDBJ whole genome shotgun (WGS) entry which is preliminary data.</text>
</comment>
<dbReference type="Pfam" id="PF00271">
    <property type="entry name" value="Helicase_C"/>
    <property type="match status" value="1"/>
</dbReference>
<reference evidence="4" key="2">
    <citation type="submission" date="2020-09" db="EMBL/GenBank/DDBJ databases">
        <authorList>
            <person name="Sun Q."/>
            <person name="Zhou Y."/>
        </authorList>
    </citation>
    <scope>NUCLEOTIDE SEQUENCE</scope>
    <source>
        <strain evidence="4">CGMCC 1.15290</strain>
    </source>
</reference>
<evidence type="ECO:0000313" key="5">
    <source>
        <dbReference type="Proteomes" id="UP000627292"/>
    </source>
</evidence>